<keyword evidence="7 9" id="KW-1133">Transmembrane helix</keyword>
<keyword evidence="5 9" id="KW-0064">Aspartyl protease</keyword>
<evidence type="ECO:0000256" key="1">
    <source>
        <dbReference type="ARBA" id="ARBA00006139"/>
    </source>
</evidence>
<evidence type="ECO:0000256" key="7">
    <source>
        <dbReference type="ARBA" id="ARBA00022989"/>
    </source>
</evidence>
<keyword evidence="3 9" id="KW-0645">Protease</keyword>
<evidence type="ECO:0000313" key="12">
    <source>
        <dbReference type="EMBL" id="MBS7824487.1"/>
    </source>
</evidence>
<dbReference type="Pfam" id="PF01252">
    <property type="entry name" value="Peptidase_A8"/>
    <property type="match status" value="1"/>
</dbReference>
<dbReference type="PRINTS" id="PR00781">
    <property type="entry name" value="LIPOSIGPTASE"/>
</dbReference>
<comment type="similarity">
    <text evidence="1 9 11">Belongs to the peptidase A8 family.</text>
</comment>
<dbReference type="EC" id="3.4.23.36" evidence="9"/>
<dbReference type="InterPro" id="IPR001872">
    <property type="entry name" value="Peptidase_A8"/>
</dbReference>
<feature type="transmembrane region" description="Helical" evidence="9">
    <location>
        <begin position="135"/>
        <end position="159"/>
    </location>
</feature>
<name>A0AB35BZZ7_9GAMM</name>
<reference evidence="12" key="1">
    <citation type="submission" date="2021-03" db="EMBL/GenBank/DDBJ databases">
        <title>Identification and antibiotic profiling of Wohlfahrtiimonas chitiniclastica, an underestimated human pathogen.</title>
        <authorList>
            <person name="Kopf A."/>
            <person name="Bunk B."/>
            <person name="Coldewey S."/>
            <person name="Gunzer F."/>
            <person name="Riedel T."/>
            <person name="Schroettner P."/>
        </authorList>
    </citation>
    <scope>NUCLEOTIDE SEQUENCE</scope>
    <source>
        <strain evidence="12">DSM 100917</strain>
    </source>
</reference>
<dbReference type="EMBL" id="JAGIBU010000003">
    <property type="protein sequence ID" value="MBS7824487.1"/>
    <property type="molecule type" value="Genomic_DNA"/>
</dbReference>
<dbReference type="GO" id="GO:0006508">
    <property type="term" value="P:proteolysis"/>
    <property type="evidence" value="ECO:0007669"/>
    <property type="project" value="UniProtKB-KW"/>
</dbReference>
<accession>A0AB35BZZ7</accession>
<evidence type="ECO:0000256" key="3">
    <source>
        <dbReference type="ARBA" id="ARBA00022670"/>
    </source>
</evidence>
<keyword evidence="2 9" id="KW-1003">Cell membrane</keyword>
<comment type="subcellular location">
    <subcellularLocation>
        <location evidence="9">Cell membrane</location>
        <topology evidence="9">Multi-pass membrane protein</topology>
    </subcellularLocation>
</comment>
<dbReference type="RefSeq" id="WP_008315895.1">
    <property type="nucleotide sequence ID" value="NZ_CP115969.1"/>
</dbReference>
<keyword evidence="8 9" id="KW-0472">Membrane</keyword>
<evidence type="ECO:0000256" key="6">
    <source>
        <dbReference type="ARBA" id="ARBA00022801"/>
    </source>
</evidence>
<feature type="active site" evidence="9">
    <location>
        <position position="143"/>
    </location>
</feature>
<comment type="function">
    <text evidence="9 10">This protein specifically catalyzes the removal of signal peptides from prolipoproteins.</text>
</comment>
<dbReference type="PROSITE" id="PS00855">
    <property type="entry name" value="SPASE_II"/>
    <property type="match status" value="1"/>
</dbReference>
<feature type="transmembrane region" description="Helical" evidence="9">
    <location>
        <begin position="12"/>
        <end position="32"/>
    </location>
</feature>
<dbReference type="Proteomes" id="UP000680020">
    <property type="component" value="Unassembled WGS sequence"/>
</dbReference>
<comment type="pathway">
    <text evidence="9">Protein modification; lipoprotein biosynthesis (signal peptide cleavage).</text>
</comment>
<evidence type="ECO:0000256" key="9">
    <source>
        <dbReference type="HAMAP-Rule" id="MF_00161"/>
    </source>
</evidence>
<evidence type="ECO:0000256" key="8">
    <source>
        <dbReference type="ARBA" id="ARBA00023136"/>
    </source>
</evidence>
<evidence type="ECO:0000256" key="2">
    <source>
        <dbReference type="ARBA" id="ARBA00022475"/>
    </source>
</evidence>
<evidence type="ECO:0000256" key="5">
    <source>
        <dbReference type="ARBA" id="ARBA00022750"/>
    </source>
</evidence>
<comment type="catalytic activity">
    <reaction evidence="9 10">
        <text>Release of signal peptides from bacterial membrane prolipoproteins. Hydrolyzes -Xaa-Yaa-Zaa-|-(S,diacylglyceryl)Cys-, in which Xaa is hydrophobic (preferably Leu), and Yaa (Ala or Ser) and Zaa (Gly or Ala) have small, neutral side chains.</text>
        <dbReference type="EC" id="3.4.23.36"/>
    </reaction>
</comment>
<dbReference type="PANTHER" id="PTHR33695">
    <property type="entry name" value="LIPOPROTEIN SIGNAL PEPTIDASE"/>
    <property type="match status" value="1"/>
</dbReference>
<evidence type="ECO:0000313" key="13">
    <source>
        <dbReference type="Proteomes" id="UP000680020"/>
    </source>
</evidence>
<protein>
    <recommendedName>
        <fullName evidence="9">Lipoprotein signal peptidase</fullName>
        <ecNumber evidence="9">3.4.23.36</ecNumber>
    </recommendedName>
    <alternativeName>
        <fullName evidence="9">Prolipoprotein signal peptidase</fullName>
    </alternativeName>
    <alternativeName>
        <fullName evidence="9">Signal peptidase II</fullName>
        <shortName evidence="9">SPase II</shortName>
    </alternativeName>
</protein>
<keyword evidence="12" id="KW-0449">Lipoprotein</keyword>
<evidence type="ECO:0000256" key="10">
    <source>
        <dbReference type="RuleBase" id="RU000594"/>
    </source>
</evidence>
<dbReference type="AlphaFoldDB" id="A0AB35BZZ7"/>
<dbReference type="GO" id="GO:0004190">
    <property type="term" value="F:aspartic-type endopeptidase activity"/>
    <property type="evidence" value="ECO:0007669"/>
    <property type="project" value="UniProtKB-UniRule"/>
</dbReference>
<feature type="transmembrane region" description="Helical" evidence="9">
    <location>
        <begin position="98"/>
        <end position="115"/>
    </location>
</feature>
<keyword evidence="6 9" id="KW-0378">Hydrolase</keyword>
<feature type="active site" evidence="9">
    <location>
        <position position="125"/>
    </location>
</feature>
<dbReference type="HAMAP" id="MF_00161">
    <property type="entry name" value="LspA"/>
    <property type="match status" value="1"/>
</dbReference>
<keyword evidence="4 9" id="KW-0812">Transmembrane</keyword>
<evidence type="ECO:0000256" key="11">
    <source>
        <dbReference type="RuleBase" id="RU004181"/>
    </source>
</evidence>
<feature type="transmembrane region" description="Helical" evidence="9">
    <location>
        <begin position="72"/>
        <end position="91"/>
    </location>
</feature>
<proteinExistence type="inferred from homology"/>
<gene>
    <name evidence="9" type="primary">lspA</name>
    <name evidence="12" type="ORF">J7561_04635</name>
</gene>
<organism evidence="12 13">
    <name type="scientific">Wohlfahrtiimonas chitiniclastica</name>
    <dbReference type="NCBI Taxonomy" id="400946"/>
    <lineage>
        <taxon>Bacteria</taxon>
        <taxon>Pseudomonadati</taxon>
        <taxon>Pseudomonadota</taxon>
        <taxon>Gammaproteobacteria</taxon>
        <taxon>Cardiobacteriales</taxon>
        <taxon>Ignatzschineriaceae</taxon>
        <taxon>Wohlfahrtiimonas</taxon>
    </lineage>
</organism>
<dbReference type="GeneID" id="58263936"/>
<sequence length="167" mass="18718">MPKSSLPTKKVMIFFVLAIIGIVVDQLTKLWATAALNNSVITVIPDFLEWRLAYNYGAAFSFLSDHSGWQRWFFIAIAIIAAIVLSVLIIRRKAHERILPYGFALIMAGAIGNVIDRIWHGFVIDFISVQFGSYYFPIFNVADICVSVGAGLVILSSFIERDDSRNE</sequence>
<dbReference type="NCBIfam" id="TIGR00077">
    <property type="entry name" value="lspA"/>
    <property type="match status" value="1"/>
</dbReference>
<dbReference type="PANTHER" id="PTHR33695:SF1">
    <property type="entry name" value="LIPOPROTEIN SIGNAL PEPTIDASE"/>
    <property type="match status" value="1"/>
</dbReference>
<evidence type="ECO:0000256" key="4">
    <source>
        <dbReference type="ARBA" id="ARBA00022692"/>
    </source>
</evidence>
<comment type="caution">
    <text evidence="12">The sequence shown here is derived from an EMBL/GenBank/DDBJ whole genome shotgun (WGS) entry which is preliminary data.</text>
</comment>
<dbReference type="GO" id="GO:0005886">
    <property type="term" value="C:plasma membrane"/>
    <property type="evidence" value="ECO:0007669"/>
    <property type="project" value="UniProtKB-SubCell"/>
</dbReference>